<evidence type="ECO:0000256" key="4">
    <source>
        <dbReference type="ARBA" id="ARBA00013185"/>
    </source>
</evidence>
<comment type="similarity">
    <text evidence="3 8">Belongs to the aldose epimerase family.</text>
</comment>
<evidence type="ECO:0000256" key="6">
    <source>
        <dbReference type="ARBA" id="ARBA00023235"/>
    </source>
</evidence>
<comment type="pathway">
    <text evidence="2 8">Carbohydrate metabolism; hexose metabolism.</text>
</comment>
<keyword evidence="12" id="KW-0732">Signal</keyword>
<evidence type="ECO:0000256" key="10">
    <source>
        <dbReference type="PIRSR" id="PIRSR005096-2"/>
    </source>
</evidence>
<keyword evidence="14" id="KW-1185">Reference proteome</keyword>
<organism evidence="13 14">
    <name type="scientific">Granulicella pectinivorans</name>
    <dbReference type="NCBI Taxonomy" id="474950"/>
    <lineage>
        <taxon>Bacteria</taxon>
        <taxon>Pseudomonadati</taxon>
        <taxon>Acidobacteriota</taxon>
        <taxon>Terriglobia</taxon>
        <taxon>Terriglobales</taxon>
        <taxon>Acidobacteriaceae</taxon>
        <taxon>Granulicella</taxon>
    </lineage>
</organism>
<dbReference type="InterPro" id="IPR018052">
    <property type="entry name" value="Ald1_epimerase_CS"/>
</dbReference>
<evidence type="ECO:0000313" key="14">
    <source>
        <dbReference type="Proteomes" id="UP000199024"/>
    </source>
</evidence>
<dbReference type="GO" id="GO:0004034">
    <property type="term" value="F:aldose 1-epimerase activity"/>
    <property type="evidence" value="ECO:0007669"/>
    <property type="project" value="UniProtKB-EC"/>
</dbReference>
<dbReference type="GO" id="GO:0030246">
    <property type="term" value="F:carbohydrate binding"/>
    <property type="evidence" value="ECO:0007669"/>
    <property type="project" value="InterPro"/>
</dbReference>
<evidence type="ECO:0000256" key="8">
    <source>
        <dbReference type="PIRNR" id="PIRNR005096"/>
    </source>
</evidence>
<dbReference type="InterPro" id="IPR011013">
    <property type="entry name" value="Gal_mutarotase_sf_dom"/>
</dbReference>
<dbReference type="PROSITE" id="PS00545">
    <property type="entry name" value="ALDOSE_1_EPIMERASE"/>
    <property type="match status" value="1"/>
</dbReference>
<gene>
    <name evidence="13" type="ORF">SAMN05421771_2225</name>
</gene>
<evidence type="ECO:0000256" key="1">
    <source>
        <dbReference type="ARBA" id="ARBA00001614"/>
    </source>
</evidence>
<dbReference type="InterPro" id="IPR008183">
    <property type="entry name" value="Aldose_1/G6P_1-epimerase"/>
</dbReference>
<evidence type="ECO:0000313" key="13">
    <source>
        <dbReference type="EMBL" id="SFS13055.1"/>
    </source>
</evidence>
<dbReference type="InterPro" id="IPR047215">
    <property type="entry name" value="Galactose_mutarotase-like"/>
</dbReference>
<evidence type="ECO:0000256" key="9">
    <source>
        <dbReference type="PIRSR" id="PIRSR005096-1"/>
    </source>
</evidence>
<accession>A0A1I6MBH3</accession>
<comment type="catalytic activity">
    <reaction evidence="1 8">
        <text>alpha-D-glucose = beta-D-glucose</text>
        <dbReference type="Rhea" id="RHEA:10264"/>
        <dbReference type="ChEBI" id="CHEBI:15903"/>
        <dbReference type="ChEBI" id="CHEBI:17925"/>
        <dbReference type="EC" id="5.1.3.3"/>
    </reaction>
</comment>
<dbReference type="GO" id="GO:0005737">
    <property type="term" value="C:cytoplasm"/>
    <property type="evidence" value="ECO:0007669"/>
    <property type="project" value="TreeGrafter"/>
</dbReference>
<evidence type="ECO:0000256" key="11">
    <source>
        <dbReference type="PIRSR" id="PIRSR005096-3"/>
    </source>
</evidence>
<feature type="active site" description="Proton donor" evidence="9">
    <location>
        <position position="196"/>
    </location>
</feature>
<protein>
    <recommendedName>
        <fullName evidence="5 8">Aldose 1-epimerase</fullName>
        <ecNumber evidence="4 8">5.1.3.3</ecNumber>
    </recommendedName>
</protein>
<feature type="chain" id="PRO_5011653718" description="Aldose 1-epimerase" evidence="12">
    <location>
        <begin position="22"/>
        <end position="370"/>
    </location>
</feature>
<feature type="active site" description="Proton acceptor" evidence="9">
    <location>
        <position position="333"/>
    </location>
</feature>
<evidence type="ECO:0000256" key="5">
    <source>
        <dbReference type="ARBA" id="ARBA00014165"/>
    </source>
</evidence>
<dbReference type="Pfam" id="PF01263">
    <property type="entry name" value="Aldose_epim"/>
    <property type="match status" value="1"/>
</dbReference>
<feature type="binding site" evidence="10">
    <location>
        <position position="268"/>
    </location>
    <ligand>
        <name>beta-D-galactose</name>
        <dbReference type="ChEBI" id="CHEBI:27667"/>
    </ligand>
</feature>
<name>A0A1I6MBH3_9BACT</name>
<keyword evidence="6 8" id="KW-0413">Isomerase</keyword>
<dbReference type="PANTHER" id="PTHR10091">
    <property type="entry name" value="ALDOSE-1-EPIMERASE"/>
    <property type="match status" value="1"/>
</dbReference>
<dbReference type="CDD" id="cd09019">
    <property type="entry name" value="galactose_mutarotase_like"/>
    <property type="match status" value="1"/>
</dbReference>
<evidence type="ECO:0000256" key="12">
    <source>
        <dbReference type="SAM" id="SignalP"/>
    </source>
</evidence>
<keyword evidence="7 8" id="KW-0119">Carbohydrate metabolism</keyword>
<dbReference type="Gene3D" id="2.70.98.10">
    <property type="match status" value="1"/>
</dbReference>
<dbReference type="PIRSF" id="PIRSF005096">
    <property type="entry name" value="GALM"/>
    <property type="match status" value="1"/>
</dbReference>
<evidence type="ECO:0000256" key="7">
    <source>
        <dbReference type="ARBA" id="ARBA00023277"/>
    </source>
</evidence>
<dbReference type="GO" id="GO:0006006">
    <property type="term" value="P:glucose metabolic process"/>
    <property type="evidence" value="ECO:0007669"/>
    <property type="project" value="TreeGrafter"/>
</dbReference>
<dbReference type="GO" id="GO:0033499">
    <property type="term" value="P:galactose catabolic process via UDP-galactose, Leloir pathway"/>
    <property type="evidence" value="ECO:0007669"/>
    <property type="project" value="TreeGrafter"/>
</dbReference>
<sequence>MTLKHFAPVALLLLVTCSLQARVKRGSWGTMDDGRPIALYTLEDGHIRVQLTDYGARIVSIEAPDREGQRTDVVLGFHNAAQYLADPKAYFGATIGRYANRLAGGTFEIDGQTWHVPINNNANAMHGGPEGFSRKLWKGKANGKGSVEFTLLSPDGEMGFPGALTVHVRYTLMGGSLRIDYTATTSRATVINLTNHTYFNLGGEASGNVLDEELQLNADRYTPIGTGLIPTGEVLRVDQTPFDFRAMTPIGRRMGGHHAQLDLAGGYDHNFVLQPAGGKLRRAAEVFDPGSGRTLQVSTTEPAVQFYSGNFLNGSVKGYSGKPYEKHAGFCLETQHYPDSPHHANFPTTTLRPGEVFRSTTVFTFGIRPR</sequence>
<evidence type="ECO:0000256" key="2">
    <source>
        <dbReference type="ARBA" id="ARBA00005028"/>
    </source>
</evidence>
<dbReference type="AlphaFoldDB" id="A0A1I6MBH3"/>
<proteinExistence type="inferred from homology"/>
<dbReference type="RefSeq" id="WP_089839195.1">
    <property type="nucleotide sequence ID" value="NZ_FOZL01000001.1"/>
</dbReference>
<dbReference type="Proteomes" id="UP000199024">
    <property type="component" value="Unassembled WGS sequence"/>
</dbReference>
<dbReference type="PANTHER" id="PTHR10091:SF0">
    <property type="entry name" value="GALACTOSE MUTAROTASE"/>
    <property type="match status" value="1"/>
</dbReference>
<feature type="binding site" evidence="11">
    <location>
        <begin position="100"/>
        <end position="101"/>
    </location>
    <ligand>
        <name>beta-D-galactose</name>
        <dbReference type="ChEBI" id="CHEBI:27667"/>
    </ligand>
</feature>
<dbReference type="SUPFAM" id="SSF74650">
    <property type="entry name" value="Galactose mutarotase-like"/>
    <property type="match status" value="1"/>
</dbReference>
<dbReference type="InterPro" id="IPR014718">
    <property type="entry name" value="GH-type_carb-bd"/>
</dbReference>
<dbReference type="NCBIfam" id="NF008277">
    <property type="entry name" value="PRK11055.1"/>
    <property type="match status" value="1"/>
</dbReference>
<evidence type="ECO:0000256" key="3">
    <source>
        <dbReference type="ARBA" id="ARBA00006206"/>
    </source>
</evidence>
<dbReference type="STRING" id="474950.SAMN05421771_2225"/>
<dbReference type="InterPro" id="IPR015443">
    <property type="entry name" value="Aldose_1-epimerase"/>
</dbReference>
<dbReference type="EMBL" id="FOZL01000001">
    <property type="protein sequence ID" value="SFS13055.1"/>
    <property type="molecule type" value="Genomic_DNA"/>
</dbReference>
<reference evidence="13 14" key="1">
    <citation type="submission" date="2016-10" db="EMBL/GenBank/DDBJ databases">
        <authorList>
            <person name="de Groot N.N."/>
        </authorList>
    </citation>
    <scope>NUCLEOTIDE SEQUENCE [LARGE SCALE GENOMIC DNA]</scope>
    <source>
        <strain evidence="13 14">DSM 21001</strain>
    </source>
</reference>
<dbReference type="EC" id="5.1.3.3" evidence="4 8"/>
<dbReference type="OrthoDB" id="9779408at2"/>
<feature type="signal peptide" evidence="12">
    <location>
        <begin position="1"/>
        <end position="21"/>
    </location>
</feature>
<feature type="binding site" evidence="11">
    <location>
        <begin position="196"/>
        <end position="198"/>
    </location>
    <ligand>
        <name>beta-D-galactose</name>
        <dbReference type="ChEBI" id="CHEBI:27667"/>
    </ligand>
</feature>
<dbReference type="UniPathway" id="UPA00242"/>